<keyword evidence="6 16" id="KW-0288">FMN</keyword>
<keyword evidence="1 16" id="KW-0813">Transport</keyword>
<keyword evidence="7 16" id="KW-0812">Transmembrane</keyword>
<keyword evidence="2 16" id="KW-1003">Cell membrane</keyword>
<dbReference type="PIRSF" id="PIRSF009437">
    <property type="entry name" value="NQR-1_subunit_C"/>
    <property type="match status" value="1"/>
</dbReference>
<evidence type="ECO:0000256" key="3">
    <source>
        <dbReference type="ARBA" id="ARBA00022519"/>
    </source>
</evidence>
<evidence type="ECO:0000256" key="15">
    <source>
        <dbReference type="ARBA" id="ARBA00023201"/>
    </source>
</evidence>
<evidence type="ECO:0000256" key="4">
    <source>
        <dbReference type="ARBA" id="ARBA00022553"/>
    </source>
</evidence>
<comment type="caution">
    <text evidence="19">The sequence shown here is derived from an EMBL/GenBank/DDBJ whole genome shotgun (WGS) entry which is preliminary data.</text>
</comment>
<evidence type="ECO:0000256" key="14">
    <source>
        <dbReference type="ARBA" id="ARBA00023136"/>
    </source>
</evidence>
<dbReference type="InterPro" id="IPR007329">
    <property type="entry name" value="FMN-bd"/>
</dbReference>
<dbReference type="Proteomes" id="UP000318710">
    <property type="component" value="Unassembled WGS sequence"/>
</dbReference>
<dbReference type="AlphaFoldDB" id="A0A520N2S7"/>
<evidence type="ECO:0000256" key="1">
    <source>
        <dbReference type="ARBA" id="ARBA00022448"/>
    </source>
</evidence>
<evidence type="ECO:0000256" key="13">
    <source>
        <dbReference type="ARBA" id="ARBA00023075"/>
    </source>
</evidence>
<keyword evidence="5 16" id="KW-0285">Flavoprotein</keyword>
<dbReference type="NCBIfam" id="TIGR01938">
    <property type="entry name" value="nqrC"/>
    <property type="match status" value="1"/>
</dbReference>
<evidence type="ECO:0000256" key="8">
    <source>
        <dbReference type="ARBA" id="ARBA00022967"/>
    </source>
</evidence>
<evidence type="ECO:0000256" key="11">
    <source>
        <dbReference type="ARBA" id="ARBA00023053"/>
    </source>
</evidence>
<evidence type="ECO:0000256" key="6">
    <source>
        <dbReference type="ARBA" id="ARBA00022643"/>
    </source>
</evidence>
<dbReference type="Pfam" id="PF04205">
    <property type="entry name" value="FMN_bind"/>
    <property type="match status" value="1"/>
</dbReference>
<name>A0A520N2S7_9GAMM</name>
<sequence>MNESIVKTIGVAFAVCLICSLVVSASAVSLRDLQKENKLNDKRIKILQVADIYDPSISIAEQFSELESKFIDFNTGLLMDEYNNFSIDDYDQIIVTKDPNLSSKVPTSEDIAIIKNRENVGKIYILRDEIGAIDKLVLPIRGYGLWGTLYGYISIEDDFNTVSGIEFYDHKETPGLGAEVDNPKWKAQWKGKKIYKDNKVNLAVIKGKVEAGDSESTYKIDGLSGATITSRGVTNMVAYWFGESGYSSLLRELDYES</sequence>
<evidence type="ECO:0000256" key="2">
    <source>
        <dbReference type="ARBA" id="ARBA00022475"/>
    </source>
</evidence>
<comment type="catalytic activity">
    <reaction evidence="16 17">
        <text>a ubiquinone + n Na(+)(in) + NADH + H(+) = a ubiquinol + n Na(+)(out) + NAD(+)</text>
        <dbReference type="Rhea" id="RHEA:47748"/>
        <dbReference type="Rhea" id="RHEA-COMP:9565"/>
        <dbReference type="Rhea" id="RHEA-COMP:9566"/>
        <dbReference type="ChEBI" id="CHEBI:15378"/>
        <dbReference type="ChEBI" id="CHEBI:16389"/>
        <dbReference type="ChEBI" id="CHEBI:17976"/>
        <dbReference type="ChEBI" id="CHEBI:29101"/>
        <dbReference type="ChEBI" id="CHEBI:57540"/>
        <dbReference type="ChEBI" id="CHEBI:57945"/>
        <dbReference type="EC" id="7.2.1.1"/>
    </reaction>
</comment>
<keyword evidence="9 16" id="KW-1133">Transmembrane helix</keyword>
<dbReference type="GO" id="GO:0005886">
    <property type="term" value="C:plasma membrane"/>
    <property type="evidence" value="ECO:0007669"/>
    <property type="project" value="UniProtKB-SubCell"/>
</dbReference>
<keyword evidence="3" id="KW-0997">Cell inner membrane</keyword>
<dbReference type="PANTHER" id="PTHR37838">
    <property type="entry name" value="NA(+)-TRANSLOCATING NADH-QUINONE REDUCTASE SUBUNIT C"/>
    <property type="match status" value="1"/>
</dbReference>
<dbReference type="EC" id="7.2.1.1" evidence="16 17"/>
<gene>
    <name evidence="16" type="primary">nqrC</name>
    <name evidence="19" type="ORF">EVA93_02420</name>
</gene>
<dbReference type="EMBL" id="SHBF01000010">
    <property type="protein sequence ID" value="RZO27790.1"/>
    <property type="molecule type" value="Genomic_DNA"/>
</dbReference>
<evidence type="ECO:0000256" key="17">
    <source>
        <dbReference type="PIRNR" id="PIRNR009437"/>
    </source>
</evidence>
<evidence type="ECO:0000256" key="16">
    <source>
        <dbReference type="HAMAP-Rule" id="MF_00427"/>
    </source>
</evidence>
<keyword evidence="15 16" id="KW-0739">Sodium transport</keyword>
<evidence type="ECO:0000256" key="7">
    <source>
        <dbReference type="ARBA" id="ARBA00022692"/>
    </source>
</evidence>
<comment type="caution">
    <text evidence="16">Lacks conserved residue(s) required for the propagation of feature annotation.</text>
</comment>
<feature type="modified residue" description="FMN phosphoryl threonine" evidence="16">
    <location>
        <position position="227"/>
    </location>
</feature>
<comment type="function">
    <text evidence="16">NQR complex catalyzes the reduction of ubiquinone-1 to ubiquinol by two successive reactions, coupled with the transport of Na(+) ions from the cytoplasm to the periplasm. NqrA to NqrE are probably involved in the second step, the conversion of ubisemiquinone to ubiquinol.</text>
</comment>
<evidence type="ECO:0000256" key="10">
    <source>
        <dbReference type="ARBA" id="ARBA00023027"/>
    </source>
</evidence>
<proteinExistence type="inferred from homology"/>
<keyword evidence="4 16" id="KW-0597">Phosphoprotein</keyword>
<comment type="subunit">
    <text evidence="16 17">Composed of six subunits; NqrA, NqrB, NqrC, NqrD, NqrE and NqrF.</text>
</comment>
<evidence type="ECO:0000313" key="19">
    <source>
        <dbReference type="EMBL" id="RZO27790.1"/>
    </source>
</evidence>
<keyword evidence="12 16" id="KW-0406">Ion transport</keyword>
<reference evidence="19 20" key="1">
    <citation type="submission" date="2019-02" db="EMBL/GenBank/DDBJ databases">
        <title>Prokaryotic population dynamics and viral predation in marine succession experiment using metagenomics: the confinement effect.</title>
        <authorList>
            <person name="Haro-Moreno J.M."/>
            <person name="Rodriguez-Valera F."/>
            <person name="Lopez-Perez M."/>
        </authorList>
    </citation>
    <scope>NUCLEOTIDE SEQUENCE [LARGE SCALE GENOMIC DNA]</scope>
    <source>
        <strain evidence="19">MED-G160</strain>
    </source>
</reference>
<evidence type="ECO:0000256" key="5">
    <source>
        <dbReference type="ARBA" id="ARBA00022630"/>
    </source>
</evidence>
<comment type="similarity">
    <text evidence="16 17">Belongs to the NqrC family.</text>
</comment>
<dbReference type="InterPro" id="IPR010204">
    <property type="entry name" value="NqrC"/>
</dbReference>
<dbReference type="GO" id="GO:0010181">
    <property type="term" value="F:FMN binding"/>
    <property type="evidence" value="ECO:0007669"/>
    <property type="project" value="UniProtKB-UniRule"/>
</dbReference>
<evidence type="ECO:0000313" key="20">
    <source>
        <dbReference type="Proteomes" id="UP000318710"/>
    </source>
</evidence>
<evidence type="ECO:0000256" key="9">
    <source>
        <dbReference type="ARBA" id="ARBA00022989"/>
    </source>
</evidence>
<dbReference type="GO" id="GO:0016655">
    <property type="term" value="F:oxidoreductase activity, acting on NAD(P)H, quinone or similar compound as acceptor"/>
    <property type="evidence" value="ECO:0007669"/>
    <property type="project" value="UniProtKB-UniRule"/>
</dbReference>
<dbReference type="PANTHER" id="PTHR37838:SF1">
    <property type="entry name" value="NA(+)-TRANSLOCATING NADH-QUINONE REDUCTASE SUBUNIT C"/>
    <property type="match status" value="1"/>
</dbReference>
<keyword evidence="10 16" id="KW-0520">NAD</keyword>
<accession>A0A520N2S7</accession>
<feature type="domain" description="FMN-binding" evidence="18">
    <location>
        <begin position="144"/>
        <end position="244"/>
    </location>
</feature>
<organism evidence="19 20">
    <name type="scientific">SAR86 cluster bacterium</name>
    <dbReference type="NCBI Taxonomy" id="2030880"/>
    <lineage>
        <taxon>Bacteria</taxon>
        <taxon>Pseudomonadati</taxon>
        <taxon>Pseudomonadota</taxon>
        <taxon>Gammaproteobacteria</taxon>
        <taxon>SAR86 cluster</taxon>
    </lineage>
</organism>
<keyword evidence="14 16" id="KW-0472">Membrane</keyword>
<protein>
    <recommendedName>
        <fullName evidence="16 17">Na(+)-translocating NADH-quinone reductase subunit C</fullName>
        <shortName evidence="16 17">Na(+)-NQR subunit C</shortName>
        <shortName evidence="16 17">Na(+)-translocating NQR subunit C</shortName>
        <ecNumber evidence="16 17">7.2.1.1</ecNumber>
    </recommendedName>
    <alternativeName>
        <fullName evidence="16 17">NQR complex subunit C</fullName>
    </alternativeName>
    <alternativeName>
        <fullName evidence="16 17">NQR-1 subunit C</fullName>
    </alternativeName>
</protein>
<dbReference type="GO" id="GO:0006814">
    <property type="term" value="P:sodium ion transport"/>
    <property type="evidence" value="ECO:0007669"/>
    <property type="project" value="UniProtKB-UniRule"/>
</dbReference>
<evidence type="ECO:0000256" key="12">
    <source>
        <dbReference type="ARBA" id="ARBA00023065"/>
    </source>
</evidence>
<keyword evidence="8 16" id="KW-1278">Translocase</keyword>
<comment type="cofactor">
    <cofactor evidence="16 17">
        <name>FMN</name>
        <dbReference type="ChEBI" id="CHEBI:58210"/>
    </cofactor>
</comment>
<dbReference type="NCBIfam" id="NF003749">
    <property type="entry name" value="PRK05346.1-5"/>
    <property type="match status" value="1"/>
</dbReference>
<comment type="subcellular location">
    <subcellularLocation>
        <location evidence="16">Cell membrane</location>
        <topology evidence="16">Single-pass membrane protein</topology>
    </subcellularLocation>
</comment>
<keyword evidence="11 16" id="KW-0915">Sodium</keyword>
<dbReference type="HAMAP" id="MF_00427">
    <property type="entry name" value="NqrC"/>
    <property type="match status" value="1"/>
</dbReference>
<keyword evidence="13 16" id="KW-0830">Ubiquinone</keyword>
<dbReference type="SMART" id="SM00900">
    <property type="entry name" value="FMN_bind"/>
    <property type="match status" value="1"/>
</dbReference>
<evidence type="ECO:0000259" key="18">
    <source>
        <dbReference type="SMART" id="SM00900"/>
    </source>
</evidence>